<dbReference type="PROSITE" id="PS00163">
    <property type="entry name" value="FUMARATE_LYASES"/>
    <property type="match status" value="1"/>
</dbReference>
<dbReference type="Gene3D" id="1.20.200.10">
    <property type="entry name" value="Fumarase/aspartase (Central domain)"/>
    <property type="match status" value="1"/>
</dbReference>
<comment type="pathway">
    <text evidence="2">Amino-acid biosynthesis; L-arginine biosynthesis; L-arginine from L-ornithine and carbamoyl phosphate: step 3/3.</text>
</comment>
<keyword evidence="9" id="KW-1185">Reference proteome</keyword>
<dbReference type="PANTHER" id="PTHR43814:SF1">
    <property type="entry name" value="ARGININOSUCCINATE LYASE"/>
    <property type="match status" value="1"/>
</dbReference>
<dbReference type="GO" id="GO:0004056">
    <property type="term" value="F:argininosuccinate lyase activity"/>
    <property type="evidence" value="ECO:0007669"/>
    <property type="project" value="UniProtKB-EC"/>
</dbReference>
<dbReference type="SUPFAM" id="SSF48557">
    <property type="entry name" value="L-aspartase-like"/>
    <property type="match status" value="1"/>
</dbReference>
<dbReference type="Gene3D" id="1.10.40.30">
    <property type="entry name" value="Fumarase/aspartase (C-terminal domain)"/>
    <property type="match status" value="1"/>
</dbReference>
<dbReference type="OrthoDB" id="2561043at2759"/>
<organism evidence="8 9">
    <name type="scientific">Cylindrodendrum hubeiense</name>
    <dbReference type="NCBI Taxonomy" id="595255"/>
    <lineage>
        <taxon>Eukaryota</taxon>
        <taxon>Fungi</taxon>
        <taxon>Dikarya</taxon>
        <taxon>Ascomycota</taxon>
        <taxon>Pezizomycotina</taxon>
        <taxon>Sordariomycetes</taxon>
        <taxon>Hypocreomycetidae</taxon>
        <taxon>Hypocreales</taxon>
        <taxon>Nectriaceae</taxon>
        <taxon>Cylindrodendrum</taxon>
    </lineage>
</organism>
<comment type="caution">
    <text evidence="8">The sequence shown here is derived from an EMBL/GenBank/DDBJ whole genome shotgun (WGS) entry which is preliminary data.</text>
</comment>
<dbReference type="CDD" id="cd01359">
    <property type="entry name" value="Argininosuccinate_lyase"/>
    <property type="match status" value="1"/>
</dbReference>
<dbReference type="FunFam" id="1.20.200.10:FF:000025">
    <property type="entry name" value="Argininosuccinate lyase chloroplastic"/>
    <property type="match status" value="1"/>
</dbReference>
<dbReference type="NCBIfam" id="TIGR00838">
    <property type="entry name" value="argH"/>
    <property type="match status" value="1"/>
</dbReference>
<evidence type="ECO:0000259" key="6">
    <source>
        <dbReference type="Pfam" id="PF00206"/>
    </source>
</evidence>
<evidence type="ECO:0000256" key="3">
    <source>
        <dbReference type="ARBA" id="ARBA00010755"/>
    </source>
</evidence>
<dbReference type="EC" id="4.3.2.1" evidence="4"/>
<dbReference type="HAMAP" id="MF_00006">
    <property type="entry name" value="Arg_succ_lyase"/>
    <property type="match status" value="1"/>
</dbReference>
<evidence type="ECO:0000313" key="9">
    <source>
        <dbReference type="Proteomes" id="UP000722485"/>
    </source>
</evidence>
<evidence type="ECO:0000259" key="7">
    <source>
        <dbReference type="Pfam" id="PF14698"/>
    </source>
</evidence>
<reference evidence="8" key="1">
    <citation type="submission" date="2020-03" db="EMBL/GenBank/DDBJ databases">
        <title>Draft Genome Sequence of Cylindrodendrum hubeiense.</title>
        <authorList>
            <person name="Buettner E."/>
            <person name="Kellner H."/>
        </authorList>
    </citation>
    <scope>NUCLEOTIDE SEQUENCE</scope>
    <source>
        <strain evidence="8">IHI 201604</strain>
    </source>
</reference>
<evidence type="ECO:0000256" key="5">
    <source>
        <dbReference type="ARBA" id="ARBA00032749"/>
    </source>
</evidence>
<feature type="domain" description="Fumarate lyase N-terminal" evidence="6">
    <location>
        <begin position="17"/>
        <end position="313"/>
    </location>
</feature>
<sequence>MATSESNAPAEGMLWGGRFTGGIDPLMHKYNASISYDKLLYKEDILGSIAFARANAKSGIISDDEFVEIERGLHEVLKEWDTDTFTIRPNDEDIHTANERRLGEIIGKDIAGKLHTGRSRNEQVVCDMRMWLRERIHEIDDQLVAFLQVIITRAEVEISDHIMPGYTHLQRAMAVRFSAWLLSFGFAFASDLERLRETLKRVNKSPLGSGALAGNAFNIDRDMMAKELGFDGILWNSMGAVSSRDFVTEFLQWGSMFMGHISNWSQDLILYSSSEFGFVSIADAYSTGSSLMPQKKNPDGLELLRGKSGRCFGQLAGFMMTSKALTSTYNKDLQESWEPMLDHVSTISDSIQIANGILSTLTLRPEQMLAALDPTLLATDLADFLVRKGVPFRETHHISGQVVAKSEELGIPMDKLSLEQLQAIDDRFSKDVMDTFNYETSVESRSAKGGTSRSSVLEQIKVLRALLK</sequence>
<dbReference type="AlphaFoldDB" id="A0A9P5H8G1"/>
<dbReference type="InterPro" id="IPR029419">
    <property type="entry name" value="Arg_succ_lyase_C"/>
</dbReference>
<dbReference type="PRINTS" id="PR00149">
    <property type="entry name" value="FUMRATELYASE"/>
</dbReference>
<evidence type="ECO:0000256" key="4">
    <source>
        <dbReference type="ARBA" id="ARBA00012338"/>
    </source>
</evidence>
<evidence type="ECO:0000256" key="1">
    <source>
        <dbReference type="ARBA" id="ARBA00000985"/>
    </source>
</evidence>
<dbReference type="GO" id="GO:0005829">
    <property type="term" value="C:cytosol"/>
    <property type="evidence" value="ECO:0007669"/>
    <property type="project" value="TreeGrafter"/>
</dbReference>
<dbReference type="Gene3D" id="1.10.275.10">
    <property type="entry name" value="Fumarase/aspartase (N-terminal domain)"/>
    <property type="match status" value="1"/>
</dbReference>
<dbReference type="InterPro" id="IPR000362">
    <property type="entry name" value="Fumarate_lyase_fam"/>
</dbReference>
<evidence type="ECO:0000313" key="8">
    <source>
        <dbReference type="EMBL" id="KAF7547957.1"/>
    </source>
</evidence>
<accession>A0A9P5H8G1</accession>
<dbReference type="EMBL" id="JAANBB010000162">
    <property type="protein sequence ID" value="KAF7547957.1"/>
    <property type="molecule type" value="Genomic_DNA"/>
</dbReference>
<dbReference type="Pfam" id="PF14698">
    <property type="entry name" value="ASL_C2"/>
    <property type="match status" value="1"/>
</dbReference>
<dbReference type="InterPro" id="IPR022761">
    <property type="entry name" value="Fumarate_lyase_N"/>
</dbReference>
<evidence type="ECO:0000256" key="2">
    <source>
        <dbReference type="ARBA" id="ARBA00004941"/>
    </source>
</evidence>
<dbReference type="PANTHER" id="PTHR43814">
    <property type="entry name" value="ARGININOSUCCINATE LYASE"/>
    <property type="match status" value="1"/>
</dbReference>
<dbReference type="InterPro" id="IPR009049">
    <property type="entry name" value="Argininosuccinate_lyase"/>
</dbReference>
<dbReference type="PRINTS" id="PR00145">
    <property type="entry name" value="ARGSUCLYASE"/>
</dbReference>
<gene>
    <name evidence="8" type="ORF">G7Z17_g7369</name>
</gene>
<dbReference type="GO" id="GO:0042450">
    <property type="term" value="P:L-arginine biosynthetic process via ornithine"/>
    <property type="evidence" value="ECO:0007669"/>
    <property type="project" value="InterPro"/>
</dbReference>
<name>A0A9P5H8G1_9HYPO</name>
<feature type="domain" description="Argininosuccinate lyase C-terminal" evidence="7">
    <location>
        <begin position="376"/>
        <end position="443"/>
    </location>
</feature>
<dbReference type="FunFam" id="1.10.40.30:FF:000001">
    <property type="entry name" value="Argininosuccinate lyase"/>
    <property type="match status" value="1"/>
</dbReference>
<dbReference type="InterPro" id="IPR024083">
    <property type="entry name" value="Fumarase/histidase_N"/>
</dbReference>
<comment type="similarity">
    <text evidence="3">Belongs to the lyase 1 family. Argininosuccinate lyase subfamily.</text>
</comment>
<dbReference type="Pfam" id="PF00206">
    <property type="entry name" value="Lyase_1"/>
    <property type="match status" value="1"/>
</dbReference>
<protein>
    <recommendedName>
        <fullName evidence="4">argininosuccinate lyase</fullName>
        <ecNumber evidence="4">4.3.2.1</ecNumber>
    </recommendedName>
    <alternativeName>
        <fullName evidence="5">Arginosuccinase</fullName>
    </alternativeName>
</protein>
<proteinExistence type="inferred from homology"/>
<comment type="catalytic activity">
    <reaction evidence="1">
        <text>2-(N(omega)-L-arginino)succinate = fumarate + L-arginine</text>
        <dbReference type="Rhea" id="RHEA:24020"/>
        <dbReference type="ChEBI" id="CHEBI:29806"/>
        <dbReference type="ChEBI" id="CHEBI:32682"/>
        <dbReference type="ChEBI" id="CHEBI:57472"/>
        <dbReference type="EC" id="4.3.2.1"/>
    </reaction>
</comment>
<dbReference type="Proteomes" id="UP000722485">
    <property type="component" value="Unassembled WGS sequence"/>
</dbReference>
<dbReference type="InterPro" id="IPR008948">
    <property type="entry name" value="L-Aspartase-like"/>
</dbReference>
<dbReference type="InterPro" id="IPR020557">
    <property type="entry name" value="Fumarate_lyase_CS"/>
</dbReference>
<dbReference type="FunFam" id="1.10.275.10:FF:000002">
    <property type="entry name" value="Argininosuccinate lyase"/>
    <property type="match status" value="1"/>
</dbReference>